<evidence type="ECO:0000256" key="3">
    <source>
        <dbReference type="ARBA" id="ARBA00023315"/>
    </source>
</evidence>
<sequence length="240" mass="27206">MTEQSLQFGLTPPAACSYLATEQEQLAVLLTPEPLDASLYQLLIKHNFRRSGNQLYRPHCPNCHACQSLRIPVTDFKASASQRRLLNKAARSGWHYQLTKVPASPAERQPLFHLFADYIAFKHSDGVMHPATQEQLDSLLDSTWQPIRLLQLYQAGVLQAVMVVDELAGAFSAVYTFFSQQSEPFSPGKLAILYLLQLATSQDADYVYLGYQVDGCRKMAYKQQFLPHQRYFNGSWHSFA</sequence>
<name>I8UEP2_9ALTE</name>
<dbReference type="GO" id="GO:0071596">
    <property type="term" value="P:ubiquitin-dependent protein catabolic process via the N-end rule pathway"/>
    <property type="evidence" value="ECO:0007669"/>
    <property type="project" value="InterPro"/>
</dbReference>
<dbReference type="STRING" id="1195246.AGRI_01370"/>
<keyword evidence="1" id="KW-0963">Cytoplasm</keyword>
<dbReference type="Proteomes" id="UP000035062">
    <property type="component" value="Unassembled WGS sequence"/>
</dbReference>
<dbReference type="SUPFAM" id="SSF55729">
    <property type="entry name" value="Acyl-CoA N-acyltransferases (Nat)"/>
    <property type="match status" value="1"/>
</dbReference>
<protein>
    <submittedName>
        <fullName evidence="6">Arginyl-tRNA-protein transferase</fullName>
        <ecNumber evidence="6">2.3.2.8</ecNumber>
    </submittedName>
</protein>
<dbReference type="Pfam" id="PF04376">
    <property type="entry name" value="ATE_N"/>
    <property type="match status" value="1"/>
</dbReference>
<accession>I8UEP2</accession>
<dbReference type="eggNOG" id="COG2935">
    <property type="taxonomic scope" value="Bacteria"/>
</dbReference>
<dbReference type="GO" id="GO:0005737">
    <property type="term" value="C:cytoplasm"/>
    <property type="evidence" value="ECO:0007669"/>
    <property type="project" value="TreeGrafter"/>
</dbReference>
<reference evidence="6 7" key="1">
    <citation type="journal article" date="2012" name="J. Bacteriol.">
        <title>Genome Sequence of Pectin-Degrading Alishewanella agri, Isolated from Landfill Soil.</title>
        <authorList>
            <person name="Kim J."/>
            <person name="Jung J."/>
            <person name="Sung J.S."/>
            <person name="Chun J."/>
            <person name="Park W."/>
        </authorList>
    </citation>
    <scope>NUCLEOTIDE SEQUENCE [LARGE SCALE GENOMIC DNA]</scope>
    <source>
        <strain evidence="6 7">BL06</strain>
    </source>
</reference>
<gene>
    <name evidence="6" type="ORF">AGRI_01370</name>
</gene>
<dbReference type="InterPro" id="IPR016181">
    <property type="entry name" value="Acyl_CoA_acyltransferase"/>
</dbReference>
<evidence type="ECO:0000256" key="2">
    <source>
        <dbReference type="ARBA" id="ARBA00022679"/>
    </source>
</evidence>
<dbReference type="EC" id="2.3.2.8" evidence="6"/>
<dbReference type="NCBIfam" id="NF002346">
    <property type="entry name" value="PRK01305.2-3"/>
    <property type="match status" value="1"/>
</dbReference>
<dbReference type="PATRIC" id="fig|1195246.3.peg.280"/>
<dbReference type="GO" id="GO:0004057">
    <property type="term" value="F:arginyl-tRNA--protein transferase activity"/>
    <property type="evidence" value="ECO:0007669"/>
    <property type="project" value="UniProtKB-EC"/>
</dbReference>
<proteinExistence type="predicted"/>
<feature type="domain" description="N-end aminoacyl transferase N-terminal" evidence="4">
    <location>
        <begin position="15"/>
        <end position="84"/>
    </location>
</feature>
<dbReference type="PANTHER" id="PTHR21367:SF1">
    <property type="entry name" value="ARGINYL-TRNA--PROTEIN TRANSFERASE 1"/>
    <property type="match status" value="1"/>
</dbReference>
<dbReference type="PANTHER" id="PTHR21367">
    <property type="entry name" value="ARGININE-TRNA-PROTEIN TRANSFERASE 1"/>
    <property type="match status" value="1"/>
</dbReference>
<evidence type="ECO:0000259" key="5">
    <source>
        <dbReference type="Pfam" id="PF04377"/>
    </source>
</evidence>
<dbReference type="InterPro" id="IPR007472">
    <property type="entry name" value="N-end_Aminoacyl_Trfase_C"/>
</dbReference>
<dbReference type="Pfam" id="PF04377">
    <property type="entry name" value="ATE_C"/>
    <property type="match status" value="1"/>
</dbReference>
<dbReference type="InterPro" id="IPR017138">
    <property type="entry name" value="Asp_Glu_LeuTrfase"/>
</dbReference>
<evidence type="ECO:0000259" key="4">
    <source>
        <dbReference type="Pfam" id="PF04376"/>
    </source>
</evidence>
<dbReference type="AlphaFoldDB" id="I8UEP2"/>
<keyword evidence="2 6" id="KW-0808">Transferase</keyword>
<evidence type="ECO:0000313" key="6">
    <source>
        <dbReference type="EMBL" id="EIW90478.1"/>
    </source>
</evidence>
<dbReference type="InterPro" id="IPR030700">
    <property type="entry name" value="N-end_Aminoacyl_Trfase"/>
</dbReference>
<dbReference type="EMBL" id="AKKU01000001">
    <property type="protein sequence ID" value="EIW90478.1"/>
    <property type="molecule type" value="Genomic_DNA"/>
</dbReference>
<organism evidence="6 7">
    <name type="scientific">Alishewanella agri BL06</name>
    <dbReference type="NCBI Taxonomy" id="1195246"/>
    <lineage>
        <taxon>Bacteria</taxon>
        <taxon>Pseudomonadati</taxon>
        <taxon>Pseudomonadota</taxon>
        <taxon>Gammaproteobacteria</taxon>
        <taxon>Alteromonadales</taxon>
        <taxon>Alteromonadaceae</taxon>
        <taxon>Alishewanella</taxon>
    </lineage>
</organism>
<comment type="caution">
    <text evidence="6">The sequence shown here is derived from an EMBL/GenBank/DDBJ whole genome shotgun (WGS) entry which is preliminary data.</text>
</comment>
<feature type="domain" description="N-end rule aminoacyl transferase C-terminal" evidence="5">
    <location>
        <begin position="112"/>
        <end position="230"/>
    </location>
</feature>
<dbReference type="PIRSF" id="PIRSF037208">
    <property type="entry name" value="ATE_pro_prd"/>
    <property type="match status" value="1"/>
</dbReference>
<dbReference type="RefSeq" id="WP_008983242.1">
    <property type="nucleotide sequence ID" value="NZ_AKKU01000001.1"/>
</dbReference>
<evidence type="ECO:0000256" key="1">
    <source>
        <dbReference type="ARBA" id="ARBA00022490"/>
    </source>
</evidence>
<keyword evidence="7" id="KW-1185">Reference proteome</keyword>
<evidence type="ECO:0000313" key="7">
    <source>
        <dbReference type="Proteomes" id="UP000035062"/>
    </source>
</evidence>
<dbReference type="GO" id="GO:0008914">
    <property type="term" value="F:leucyl-tRNA--protein transferase activity"/>
    <property type="evidence" value="ECO:0007669"/>
    <property type="project" value="InterPro"/>
</dbReference>
<dbReference type="InterPro" id="IPR007471">
    <property type="entry name" value="N-end_Aminoacyl_Trfase_N"/>
</dbReference>
<keyword evidence="3 6" id="KW-0012">Acyltransferase</keyword>